<gene>
    <name evidence="1" type="ORF">MNB_SV-9-1640</name>
</gene>
<sequence>MHNSIHITPKGDDWQIKRADAQRASKVCTTQAECINIAKGMAKKSHSELYIHNKQGQIRAKNSYGNDPRNIKG</sequence>
<evidence type="ECO:0008006" key="2">
    <source>
        <dbReference type="Google" id="ProtNLM"/>
    </source>
</evidence>
<dbReference type="InterPro" id="IPR018691">
    <property type="entry name" value="DUF2188"/>
</dbReference>
<reference evidence="1" key="1">
    <citation type="submission" date="2016-10" db="EMBL/GenBank/DDBJ databases">
        <authorList>
            <person name="de Groot N.N."/>
        </authorList>
    </citation>
    <scope>NUCLEOTIDE SEQUENCE</scope>
</reference>
<evidence type="ECO:0000313" key="1">
    <source>
        <dbReference type="EMBL" id="SFV59680.1"/>
    </source>
</evidence>
<dbReference type="EMBL" id="FPHG01000040">
    <property type="protein sequence ID" value="SFV59680.1"/>
    <property type="molecule type" value="Genomic_DNA"/>
</dbReference>
<protein>
    <recommendedName>
        <fullName evidence="2">DUF2188 domain-containing protein</fullName>
    </recommendedName>
</protein>
<dbReference type="Pfam" id="PF09954">
    <property type="entry name" value="DUF2188"/>
    <property type="match status" value="1"/>
</dbReference>
<name>A0A1W1C1H4_9ZZZZ</name>
<organism evidence="1">
    <name type="scientific">hydrothermal vent metagenome</name>
    <dbReference type="NCBI Taxonomy" id="652676"/>
    <lineage>
        <taxon>unclassified sequences</taxon>
        <taxon>metagenomes</taxon>
        <taxon>ecological metagenomes</taxon>
    </lineage>
</organism>
<dbReference type="AlphaFoldDB" id="A0A1W1C1H4"/>
<accession>A0A1W1C1H4</accession>
<proteinExistence type="predicted"/>